<feature type="region of interest" description="Disordered" evidence="1">
    <location>
        <begin position="298"/>
        <end position="338"/>
    </location>
</feature>
<dbReference type="AlphaFoldDB" id="A0A2P5YL36"/>
<name>A0A2P5YL36_GOSBA</name>
<evidence type="ECO:0000313" key="3">
    <source>
        <dbReference type="Proteomes" id="UP000239757"/>
    </source>
</evidence>
<feature type="region of interest" description="Disordered" evidence="1">
    <location>
        <begin position="221"/>
        <end position="259"/>
    </location>
</feature>
<dbReference type="Proteomes" id="UP000239757">
    <property type="component" value="Unassembled WGS sequence"/>
</dbReference>
<gene>
    <name evidence="2" type="ORF">GOBAR_AA04256</name>
</gene>
<feature type="compositionally biased region" description="Pro residues" evidence="1">
    <location>
        <begin position="319"/>
        <end position="328"/>
    </location>
</feature>
<evidence type="ECO:0000313" key="2">
    <source>
        <dbReference type="EMBL" id="PPS16315.1"/>
    </source>
</evidence>
<proteinExistence type="predicted"/>
<dbReference type="OrthoDB" id="1828268at2759"/>
<sequence>MSSSRGKKAAVPASKKRNDASSSMGPITEIRHPLLQLPRGPQEELFQILQARPLIAGHCIDWATIEQVQLADAIRTLLTNDPWELFFGIIEPAYLKLTMELCSTPPAKHPEFGAALAYIQRSSKRRMTYMLSTATCSQSPHPSFSFTMLGRASTREVREYQCHQHSRGLLLMVHVARAHHRPCLFHRPRDSAPDGAASEGGHLHWPLRDPVGSILRAPQHRGPRIIPYPHQPDDIPDDVPPQHEDPPTQPPPPSHPVHATASYADISECLTRFEQQCFQHFDNIDATLQQIFQHLHISSPVPPSEPSSDEDDLWTNEPLRPPEYPPPLSNRLLSKPPV</sequence>
<feature type="region of interest" description="Disordered" evidence="1">
    <location>
        <begin position="1"/>
        <end position="26"/>
    </location>
</feature>
<protein>
    <submittedName>
        <fullName evidence="2">Uncharacterized protein</fullName>
    </submittedName>
</protein>
<evidence type="ECO:0000256" key="1">
    <source>
        <dbReference type="SAM" id="MobiDB-lite"/>
    </source>
</evidence>
<dbReference type="EMBL" id="KZ663034">
    <property type="protein sequence ID" value="PPS16315.1"/>
    <property type="molecule type" value="Genomic_DNA"/>
</dbReference>
<reference evidence="2 3" key="1">
    <citation type="submission" date="2015-01" db="EMBL/GenBank/DDBJ databases">
        <title>Genome of allotetraploid Gossypium barbadense reveals genomic plasticity and fiber elongation in cotton evolution.</title>
        <authorList>
            <person name="Chen X."/>
            <person name="Liu X."/>
            <person name="Zhao B."/>
            <person name="Zheng H."/>
            <person name="Hu Y."/>
            <person name="Lu G."/>
            <person name="Yang C."/>
            <person name="Chen J."/>
            <person name="Shan C."/>
            <person name="Zhang L."/>
            <person name="Zhou Y."/>
            <person name="Wang L."/>
            <person name="Guo W."/>
            <person name="Bai Y."/>
            <person name="Ruan J."/>
            <person name="Shangguan X."/>
            <person name="Mao Y."/>
            <person name="Jiang J."/>
            <person name="Zhu Y."/>
            <person name="Lei J."/>
            <person name="Kang H."/>
            <person name="Chen S."/>
            <person name="He X."/>
            <person name="Wang R."/>
            <person name="Wang Y."/>
            <person name="Chen J."/>
            <person name="Wang L."/>
            <person name="Yu S."/>
            <person name="Wang B."/>
            <person name="Wei J."/>
            <person name="Song S."/>
            <person name="Lu X."/>
            <person name="Gao Z."/>
            <person name="Gu W."/>
            <person name="Deng X."/>
            <person name="Ma D."/>
            <person name="Wang S."/>
            <person name="Liang W."/>
            <person name="Fang L."/>
            <person name="Cai C."/>
            <person name="Zhu X."/>
            <person name="Zhou B."/>
            <person name="Zhang Y."/>
            <person name="Chen Z."/>
            <person name="Xu S."/>
            <person name="Zhu R."/>
            <person name="Wang S."/>
            <person name="Zhang T."/>
            <person name="Zhao G."/>
        </authorList>
    </citation>
    <scope>NUCLEOTIDE SEQUENCE [LARGE SCALE GENOMIC DNA]</scope>
    <source>
        <strain evidence="3">cv. Xinhai21</strain>
        <tissue evidence="2">Leaf</tissue>
    </source>
</reference>
<organism evidence="2 3">
    <name type="scientific">Gossypium barbadense</name>
    <name type="common">Sea Island cotton</name>
    <name type="synonym">Hibiscus barbadensis</name>
    <dbReference type="NCBI Taxonomy" id="3634"/>
    <lineage>
        <taxon>Eukaryota</taxon>
        <taxon>Viridiplantae</taxon>
        <taxon>Streptophyta</taxon>
        <taxon>Embryophyta</taxon>
        <taxon>Tracheophyta</taxon>
        <taxon>Spermatophyta</taxon>
        <taxon>Magnoliopsida</taxon>
        <taxon>eudicotyledons</taxon>
        <taxon>Gunneridae</taxon>
        <taxon>Pentapetalae</taxon>
        <taxon>rosids</taxon>
        <taxon>malvids</taxon>
        <taxon>Malvales</taxon>
        <taxon>Malvaceae</taxon>
        <taxon>Malvoideae</taxon>
        <taxon>Gossypium</taxon>
    </lineage>
</organism>
<accession>A0A2P5YL36</accession>